<dbReference type="EMBL" id="CP002355">
    <property type="protein sequence ID" value="ADR34493.1"/>
    <property type="molecule type" value="Genomic_DNA"/>
</dbReference>
<keyword evidence="1" id="KW-0812">Transmembrane</keyword>
<gene>
    <name evidence="2" type="ordered locus">Sulku_1833</name>
</gene>
<keyword evidence="1" id="KW-1133">Transmembrane helix</keyword>
<dbReference type="InterPro" id="IPR007436">
    <property type="entry name" value="DUF485"/>
</dbReference>
<feature type="transmembrane region" description="Helical" evidence="1">
    <location>
        <begin position="25"/>
        <end position="46"/>
    </location>
</feature>
<evidence type="ECO:0000313" key="2">
    <source>
        <dbReference type="EMBL" id="ADR34493.1"/>
    </source>
</evidence>
<dbReference type="RefSeq" id="WP_013460690.1">
    <property type="nucleotide sequence ID" value="NC_014762.1"/>
</dbReference>
<dbReference type="OrthoDB" id="5297034at2"/>
<accession>E4U1F6</accession>
<evidence type="ECO:0000256" key="1">
    <source>
        <dbReference type="SAM" id="Phobius"/>
    </source>
</evidence>
<dbReference type="Pfam" id="PF04341">
    <property type="entry name" value="DUF485"/>
    <property type="match status" value="1"/>
</dbReference>
<dbReference type="GO" id="GO:0005886">
    <property type="term" value="C:plasma membrane"/>
    <property type="evidence" value="ECO:0007669"/>
    <property type="project" value="TreeGrafter"/>
</dbReference>
<dbReference type="PANTHER" id="PTHR38598:SF1">
    <property type="entry name" value="INNER MEMBRANE PROTEIN YJCH"/>
    <property type="match status" value="1"/>
</dbReference>
<organism evidence="2 3">
    <name type="scientific">Sulfuricurvum kujiense (strain ATCC BAA-921 / DSM 16994 / JCM 11577 / YK-1)</name>
    <dbReference type="NCBI Taxonomy" id="709032"/>
    <lineage>
        <taxon>Bacteria</taxon>
        <taxon>Pseudomonadati</taxon>
        <taxon>Campylobacterota</taxon>
        <taxon>Epsilonproteobacteria</taxon>
        <taxon>Campylobacterales</taxon>
        <taxon>Sulfurimonadaceae</taxon>
        <taxon>Sulfuricurvum</taxon>
    </lineage>
</organism>
<keyword evidence="3" id="KW-1185">Reference proteome</keyword>
<dbReference type="Proteomes" id="UP000008721">
    <property type="component" value="Chromosome"/>
</dbReference>
<sequence length="104" mass="11429">MKQEMVDRIKNDPDFIHLVKTRSKFAWTLTIVMLVIYFGFVLTIAFDPSILGTPLSAGSVTTVGIPVGVGVIVIAFVLTGIYVRRANGEFDELTARIKNKAKGE</sequence>
<name>E4U1F6_SULKY</name>
<feature type="transmembrane region" description="Helical" evidence="1">
    <location>
        <begin position="58"/>
        <end position="83"/>
    </location>
</feature>
<dbReference type="InterPro" id="IPR052959">
    <property type="entry name" value="Inner_membrane_assoc"/>
</dbReference>
<dbReference type="KEGG" id="sku:Sulku_1833"/>
<dbReference type="HOGENOM" id="CLU_123372_2_1_7"/>
<keyword evidence="1" id="KW-0472">Membrane</keyword>
<dbReference type="eggNOG" id="COG3162">
    <property type="taxonomic scope" value="Bacteria"/>
</dbReference>
<evidence type="ECO:0000313" key="3">
    <source>
        <dbReference type="Proteomes" id="UP000008721"/>
    </source>
</evidence>
<protein>
    <recommendedName>
        <fullName evidence="4">DUF485 domain-containing protein</fullName>
    </recommendedName>
</protein>
<evidence type="ECO:0008006" key="4">
    <source>
        <dbReference type="Google" id="ProtNLM"/>
    </source>
</evidence>
<proteinExistence type="predicted"/>
<dbReference type="PANTHER" id="PTHR38598">
    <property type="entry name" value="INNER MEMBRANE PROTEIN YJCH"/>
    <property type="match status" value="1"/>
</dbReference>
<reference evidence="2 3" key="1">
    <citation type="journal article" date="2012" name="Stand. Genomic Sci.">
        <title>Complete genome sequence of the sulfur compounds oxidizing chemolithoautotroph Sulfuricurvum kujiense type strain (YK-1(T)).</title>
        <authorList>
            <person name="Han C."/>
            <person name="Kotsyurbenko O."/>
            <person name="Chertkov O."/>
            <person name="Held B."/>
            <person name="Lapidus A."/>
            <person name="Nolan M."/>
            <person name="Lucas S."/>
            <person name="Hammon N."/>
            <person name="Deshpande S."/>
            <person name="Cheng J.F."/>
            <person name="Tapia R."/>
            <person name="Goodwin L.A."/>
            <person name="Pitluck S."/>
            <person name="Liolios K."/>
            <person name="Pagani I."/>
            <person name="Ivanova N."/>
            <person name="Mavromatis K."/>
            <person name="Mikhailova N."/>
            <person name="Pati A."/>
            <person name="Chen A."/>
            <person name="Palaniappan K."/>
            <person name="Land M."/>
            <person name="Hauser L."/>
            <person name="Chang Y.J."/>
            <person name="Jeffries C.D."/>
            <person name="Brambilla E.M."/>
            <person name="Rohde M."/>
            <person name="Spring S."/>
            <person name="Sikorski J."/>
            <person name="Goker M."/>
            <person name="Woyke T."/>
            <person name="Bristow J."/>
            <person name="Eisen J.A."/>
            <person name="Markowitz V."/>
            <person name="Hugenholtz P."/>
            <person name="Kyrpides N.C."/>
            <person name="Klenk H.P."/>
            <person name="Detter J.C."/>
        </authorList>
    </citation>
    <scope>NUCLEOTIDE SEQUENCE [LARGE SCALE GENOMIC DNA]</scope>
    <source>
        <strain evidence="3">ATCC BAA-921 / DSM 16994 / JCM 11577 / YK-1</strain>
    </source>
</reference>
<dbReference type="STRING" id="709032.Sulku_1833"/>
<dbReference type="AlphaFoldDB" id="E4U1F6"/>